<evidence type="ECO:0000256" key="1">
    <source>
        <dbReference type="SAM" id="MobiDB-lite"/>
    </source>
</evidence>
<sequence length="146" mass="16249">MSGLSQFAAAGVATIRSPTRFHVPDSESDESFPEVVEVRDPHHPLWGRSYRVIRKIGQRGRGIPASYEVEYRAGSSLLIQATAIEYYEQEANQIKLSMEALLELLSTADCPDAHEHGSSRSLVDADARAPTPDRRRRRRNFGGDPS</sequence>
<accession>A0A0E4BW02</accession>
<protein>
    <submittedName>
        <fullName evidence="3">Uncharacterized protein</fullName>
    </submittedName>
</protein>
<gene>
    <name evidence="2" type="ORF">NK6_6806</name>
    <name evidence="3" type="ORF">NK6_9269</name>
</gene>
<feature type="compositionally biased region" description="Basic and acidic residues" evidence="1">
    <location>
        <begin position="113"/>
        <end position="133"/>
    </location>
</feature>
<organism evidence="3 4">
    <name type="scientific">Bradyrhizobium diazoefficiens</name>
    <dbReference type="NCBI Taxonomy" id="1355477"/>
    <lineage>
        <taxon>Bacteria</taxon>
        <taxon>Pseudomonadati</taxon>
        <taxon>Pseudomonadota</taxon>
        <taxon>Alphaproteobacteria</taxon>
        <taxon>Hyphomicrobiales</taxon>
        <taxon>Nitrobacteraceae</taxon>
        <taxon>Bradyrhizobium</taxon>
    </lineage>
</organism>
<dbReference type="EMBL" id="AP014685">
    <property type="protein sequence ID" value="BAR62408.1"/>
    <property type="molecule type" value="Genomic_DNA"/>
</dbReference>
<evidence type="ECO:0000313" key="2">
    <source>
        <dbReference type="EMBL" id="BAR59957.1"/>
    </source>
</evidence>
<proteinExistence type="predicted"/>
<dbReference type="EMBL" id="AP014685">
    <property type="protein sequence ID" value="BAR59957.1"/>
    <property type="molecule type" value="Genomic_DNA"/>
</dbReference>
<dbReference type="Proteomes" id="UP000063308">
    <property type="component" value="Chromosome"/>
</dbReference>
<evidence type="ECO:0000313" key="4">
    <source>
        <dbReference type="Proteomes" id="UP000063308"/>
    </source>
</evidence>
<evidence type="ECO:0000313" key="3">
    <source>
        <dbReference type="EMBL" id="BAR62408.1"/>
    </source>
</evidence>
<reference evidence="3 4" key="1">
    <citation type="submission" date="2014-11" db="EMBL/GenBank/DDBJ databases">
        <title>Symbiosis island explosion on the genome of extra-slow-growing strains of soybean bradyrhizobia with massive insertion sequences.</title>
        <authorList>
            <person name="Iida T."/>
            <person name="Minamisawa K."/>
        </authorList>
    </citation>
    <scope>NUCLEOTIDE SEQUENCE [LARGE SCALE GENOMIC DNA]</scope>
    <source>
        <strain evidence="3 4">NK6</strain>
    </source>
</reference>
<name>A0A0E4BW02_9BRAD</name>
<dbReference type="AlphaFoldDB" id="A0A0E4BW02"/>
<feature type="region of interest" description="Disordered" evidence="1">
    <location>
        <begin position="113"/>
        <end position="146"/>
    </location>
</feature>